<sequence length="545" mass="61453">MGSLPCSDEYDVVVVGGGFGGVYSLNNIRSLNFTTHMYEAGTGLGGIWHWNCYPGARVDTDTPVYQLYAPELYKTWKWKERYSGRDEMVDYFNHIADVWDLRKDITLGARVTQAHWHQDSCRWHLTVVQSSADGTVYKTSVTHCKSVVFCTGFASKHYIPPFFGMDKFGGTMCHTGLWSEDIQLAGKRVAVIGTGASGVQFVQEASPVAAQLTLFQRTPNMALPMGQAVRDESWNTHYKTTYPEQVEKMKTTYAGFLYDFDPRMTFAVSEEERLAFYEDLFCKGGMYFWLGTFADMLKNKKANDAAYEFWRNKTITRIHDAAAAERLAPKVAPHAFGTKRISLEQNYFEQFNRDTVSIVDLNTDPIETFTNKGIKTKSAEHEFDVIVLATGFDSVTGGLTQIDIRGTETTIKDKWEKGVWTHLGMMTAGFPNLFFVYGPQAPTAFVTGPQCAEGQGNWIGDTLVYMRAHGIESLQPRPEAEVKWKEHVNETAEDGLFKDTKSWYFGDNIPGKARESLNYMAGFPLYRKKCAEATGNGYKNQFILA</sequence>
<dbReference type="GO" id="GO:0050661">
    <property type="term" value="F:NADP binding"/>
    <property type="evidence" value="ECO:0007669"/>
    <property type="project" value="InterPro"/>
</dbReference>
<dbReference type="AlphaFoldDB" id="A0A6G1KRK2"/>
<comment type="similarity">
    <text evidence="2">Belongs to the FAD-binding monooxygenase family.</text>
</comment>
<evidence type="ECO:0000256" key="1">
    <source>
        <dbReference type="ARBA" id="ARBA00001974"/>
    </source>
</evidence>
<dbReference type="SUPFAM" id="SSF51905">
    <property type="entry name" value="FAD/NAD(P)-binding domain"/>
    <property type="match status" value="2"/>
</dbReference>
<dbReference type="InterPro" id="IPR020946">
    <property type="entry name" value="Flavin_mOase-like"/>
</dbReference>
<keyword evidence="6" id="KW-0560">Oxidoreductase</keyword>
<keyword evidence="9" id="KW-1185">Reference proteome</keyword>
<evidence type="ECO:0000256" key="7">
    <source>
        <dbReference type="ARBA" id="ARBA00023033"/>
    </source>
</evidence>
<keyword evidence="5" id="KW-0521">NADP</keyword>
<accession>A0A6G1KRK2</accession>
<dbReference type="InterPro" id="IPR036188">
    <property type="entry name" value="FAD/NAD-bd_sf"/>
</dbReference>
<dbReference type="PANTHER" id="PTHR43098">
    <property type="entry name" value="L-ORNITHINE N(5)-MONOOXYGENASE-RELATED"/>
    <property type="match status" value="1"/>
</dbReference>
<evidence type="ECO:0000256" key="6">
    <source>
        <dbReference type="ARBA" id="ARBA00023002"/>
    </source>
</evidence>
<dbReference type="OrthoDB" id="66881at2759"/>
<dbReference type="GO" id="GO:0004499">
    <property type="term" value="F:N,N-dimethylaniline monooxygenase activity"/>
    <property type="evidence" value="ECO:0007669"/>
    <property type="project" value="InterPro"/>
</dbReference>
<organism evidence="8 9">
    <name type="scientific">Pleomassaria siparia CBS 279.74</name>
    <dbReference type="NCBI Taxonomy" id="1314801"/>
    <lineage>
        <taxon>Eukaryota</taxon>
        <taxon>Fungi</taxon>
        <taxon>Dikarya</taxon>
        <taxon>Ascomycota</taxon>
        <taxon>Pezizomycotina</taxon>
        <taxon>Dothideomycetes</taxon>
        <taxon>Pleosporomycetidae</taxon>
        <taxon>Pleosporales</taxon>
        <taxon>Pleomassariaceae</taxon>
        <taxon>Pleomassaria</taxon>
    </lineage>
</organism>
<evidence type="ECO:0000256" key="2">
    <source>
        <dbReference type="ARBA" id="ARBA00010139"/>
    </source>
</evidence>
<keyword evidence="7" id="KW-0503">Monooxygenase</keyword>
<evidence type="ECO:0000256" key="5">
    <source>
        <dbReference type="ARBA" id="ARBA00022857"/>
    </source>
</evidence>
<dbReference type="PANTHER" id="PTHR43098:SF3">
    <property type="entry name" value="L-ORNITHINE N(5)-MONOOXYGENASE-RELATED"/>
    <property type="match status" value="1"/>
</dbReference>
<reference evidence="8" key="1">
    <citation type="journal article" date="2020" name="Stud. Mycol.">
        <title>101 Dothideomycetes genomes: a test case for predicting lifestyles and emergence of pathogens.</title>
        <authorList>
            <person name="Haridas S."/>
            <person name="Albert R."/>
            <person name="Binder M."/>
            <person name="Bloem J."/>
            <person name="Labutti K."/>
            <person name="Salamov A."/>
            <person name="Andreopoulos B."/>
            <person name="Baker S."/>
            <person name="Barry K."/>
            <person name="Bills G."/>
            <person name="Bluhm B."/>
            <person name="Cannon C."/>
            <person name="Castanera R."/>
            <person name="Culley D."/>
            <person name="Daum C."/>
            <person name="Ezra D."/>
            <person name="Gonzalez J."/>
            <person name="Henrissat B."/>
            <person name="Kuo A."/>
            <person name="Liang C."/>
            <person name="Lipzen A."/>
            <person name="Lutzoni F."/>
            <person name="Magnuson J."/>
            <person name="Mondo S."/>
            <person name="Nolan M."/>
            <person name="Ohm R."/>
            <person name="Pangilinan J."/>
            <person name="Park H.-J."/>
            <person name="Ramirez L."/>
            <person name="Alfaro M."/>
            <person name="Sun H."/>
            <person name="Tritt A."/>
            <person name="Yoshinaga Y."/>
            <person name="Zwiers L.-H."/>
            <person name="Turgeon B."/>
            <person name="Goodwin S."/>
            <person name="Spatafora J."/>
            <person name="Crous P."/>
            <person name="Grigoriev I."/>
        </authorList>
    </citation>
    <scope>NUCLEOTIDE SEQUENCE</scope>
    <source>
        <strain evidence="8">CBS 279.74</strain>
    </source>
</reference>
<dbReference type="Proteomes" id="UP000799428">
    <property type="component" value="Unassembled WGS sequence"/>
</dbReference>
<keyword evidence="3" id="KW-0285">Flavoprotein</keyword>
<evidence type="ECO:0000313" key="9">
    <source>
        <dbReference type="Proteomes" id="UP000799428"/>
    </source>
</evidence>
<evidence type="ECO:0000313" key="8">
    <source>
        <dbReference type="EMBL" id="KAF2715468.1"/>
    </source>
</evidence>
<comment type="cofactor">
    <cofactor evidence="1">
        <name>FAD</name>
        <dbReference type="ChEBI" id="CHEBI:57692"/>
    </cofactor>
</comment>
<evidence type="ECO:0000256" key="4">
    <source>
        <dbReference type="ARBA" id="ARBA00022827"/>
    </source>
</evidence>
<name>A0A6G1KRK2_9PLEO</name>
<dbReference type="GO" id="GO:0050660">
    <property type="term" value="F:flavin adenine dinucleotide binding"/>
    <property type="evidence" value="ECO:0007669"/>
    <property type="project" value="InterPro"/>
</dbReference>
<dbReference type="InterPro" id="IPR050775">
    <property type="entry name" value="FAD-binding_Monooxygenases"/>
</dbReference>
<dbReference type="Gene3D" id="3.50.50.60">
    <property type="entry name" value="FAD/NAD(P)-binding domain"/>
    <property type="match status" value="2"/>
</dbReference>
<dbReference type="PRINTS" id="PR00411">
    <property type="entry name" value="PNDRDTASEI"/>
</dbReference>
<dbReference type="Pfam" id="PF00743">
    <property type="entry name" value="FMO-like"/>
    <property type="match status" value="1"/>
</dbReference>
<protein>
    <submittedName>
        <fullName evidence="8">FAD/NAD(P)-binding domain-containing protein</fullName>
    </submittedName>
</protein>
<keyword evidence="4" id="KW-0274">FAD</keyword>
<proteinExistence type="inferred from homology"/>
<evidence type="ECO:0000256" key="3">
    <source>
        <dbReference type="ARBA" id="ARBA00022630"/>
    </source>
</evidence>
<dbReference type="EMBL" id="MU005764">
    <property type="protein sequence ID" value="KAF2715468.1"/>
    <property type="molecule type" value="Genomic_DNA"/>
</dbReference>
<gene>
    <name evidence="8" type="ORF">K504DRAFT_365768</name>
</gene>